<dbReference type="Proteomes" id="UP000016480">
    <property type="component" value="Unassembled WGS sequence"/>
</dbReference>
<reference evidence="1 2" key="1">
    <citation type="journal article" date="2012" name="J. Bacteriol.">
        <title>Genome sequence of the cycloprodigiosin-producing bacterial strain Pseudoalteromonas rubra ATCC 29570(T).</title>
        <authorList>
            <person name="Xie B.B."/>
            <person name="Shu Y.L."/>
            <person name="Qin Q.L."/>
            <person name="Rong J.C."/>
            <person name="Zhang X.Y."/>
            <person name="Chen X.L."/>
            <person name="Zhou B.C."/>
            <person name="Zhang Y.Z."/>
        </authorList>
    </citation>
    <scope>NUCLEOTIDE SEQUENCE [LARGE SCALE GENOMIC DNA]</scope>
    <source>
        <strain evidence="1 2">DSM 6842</strain>
    </source>
</reference>
<comment type="caution">
    <text evidence="1">The sequence shown here is derived from an EMBL/GenBank/DDBJ whole genome shotgun (WGS) entry which is preliminary data.</text>
</comment>
<evidence type="ECO:0000313" key="1">
    <source>
        <dbReference type="EMBL" id="KAF7787851.1"/>
    </source>
</evidence>
<dbReference type="AlphaFoldDB" id="A0A8T0CCV4"/>
<organism evidence="1 2">
    <name type="scientific">Pseudoalteromonas rubra</name>
    <dbReference type="NCBI Taxonomy" id="43658"/>
    <lineage>
        <taxon>Bacteria</taxon>
        <taxon>Pseudomonadati</taxon>
        <taxon>Pseudomonadota</taxon>
        <taxon>Gammaproteobacteria</taxon>
        <taxon>Alteromonadales</taxon>
        <taxon>Pseudoalteromonadaceae</taxon>
        <taxon>Pseudoalteromonas</taxon>
    </lineage>
</organism>
<dbReference type="EMBL" id="AHCD03000027">
    <property type="protein sequence ID" value="KAF7787851.1"/>
    <property type="molecule type" value="Genomic_DNA"/>
</dbReference>
<protein>
    <submittedName>
        <fullName evidence="1">Uncharacterized protein</fullName>
    </submittedName>
</protein>
<name>A0A8T0CCV4_9GAMM</name>
<evidence type="ECO:0000313" key="2">
    <source>
        <dbReference type="Proteomes" id="UP000016480"/>
    </source>
</evidence>
<gene>
    <name evidence="1" type="ORF">PRUB_a2358</name>
</gene>
<sequence length="38" mass="4394">MVIRRPYRPALLRGHRKARHIKALTTEVMTSSVRAYSA</sequence>
<accession>A0A8T0CCV4</accession>
<proteinExistence type="predicted"/>